<dbReference type="GO" id="GO:0005615">
    <property type="term" value="C:extracellular space"/>
    <property type="evidence" value="ECO:0007669"/>
    <property type="project" value="TreeGrafter"/>
</dbReference>
<feature type="compositionally biased region" description="Low complexity" evidence="9">
    <location>
        <begin position="142"/>
        <end position="168"/>
    </location>
</feature>
<keyword evidence="3" id="KW-0645">Protease</keyword>
<dbReference type="GO" id="GO:0004181">
    <property type="term" value="F:metallocarboxypeptidase activity"/>
    <property type="evidence" value="ECO:0007669"/>
    <property type="project" value="InterPro"/>
</dbReference>
<evidence type="ECO:0000256" key="2">
    <source>
        <dbReference type="ARBA" id="ARBA00005988"/>
    </source>
</evidence>
<dbReference type="AlphaFoldDB" id="A0A849AZ65"/>
<accession>A0A849AZ65</accession>
<protein>
    <recommendedName>
        <fullName evidence="10">Peptidase M14 domain-containing protein</fullName>
    </recommendedName>
</protein>
<keyword evidence="6" id="KW-0862">Zinc</keyword>
<dbReference type="PROSITE" id="PS52035">
    <property type="entry name" value="PEPTIDASE_M14"/>
    <property type="match status" value="1"/>
</dbReference>
<comment type="cofactor">
    <cofactor evidence="1">
        <name>Zn(2+)</name>
        <dbReference type="ChEBI" id="CHEBI:29105"/>
    </cofactor>
</comment>
<evidence type="ECO:0000256" key="9">
    <source>
        <dbReference type="SAM" id="MobiDB-lite"/>
    </source>
</evidence>
<dbReference type="Gene3D" id="3.40.630.10">
    <property type="entry name" value="Zn peptidases"/>
    <property type="match status" value="1"/>
</dbReference>
<dbReference type="PANTHER" id="PTHR11705:SF143">
    <property type="entry name" value="SLL0236 PROTEIN"/>
    <property type="match status" value="1"/>
</dbReference>
<dbReference type="SUPFAM" id="SSF53187">
    <property type="entry name" value="Zn-dependent exopeptidases"/>
    <property type="match status" value="1"/>
</dbReference>
<dbReference type="EMBL" id="JABEMC010000008">
    <property type="protein sequence ID" value="NNG79914.1"/>
    <property type="molecule type" value="Genomic_DNA"/>
</dbReference>
<dbReference type="PROSITE" id="PS00133">
    <property type="entry name" value="CARBOXYPEPT_ZN_2"/>
    <property type="match status" value="1"/>
</dbReference>
<evidence type="ECO:0000256" key="5">
    <source>
        <dbReference type="ARBA" id="ARBA00022801"/>
    </source>
</evidence>
<reference evidence="11 12" key="1">
    <citation type="submission" date="2020-05" db="EMBL/GenBank/DDBJ databases">
        <title>MicrobeNet Type strains.</title>
        <authorList>
            <person name="Nicholson A.C."/>
        </authorList>
    </citation>
    <scope>NUCLEOTIDE SEQUENCE [LARGE SCALE GENOMIC DNA]</scope>
    <source>
        <strain evidence="11 12">CCUG 46604</strain>
    </source>
</reference>
<dbReference type="GO" id="GO:0006508">
    <property type="term" value="P:proteolysis"/>
    <property type="evidence" value="ECO:0007669"/>
    <property type="project" value="UniProtKB-KW"/>
</dbReference>
<dbReference type="Proteomes" id="UP000549517">
    <property type="component" value="Unassembled WGS sequence"/>
</dbReference>
<organism evidence="11 12">
    <name type="scientific">Brevibacterium luteolum</name>
    <dbReference type="NCBI Taxonomy" id="199591"/>
    <lineage>
        <taxon>Bacteria</taxon>
        <taxon>Bacillati</taxon>
        <taxon>Actinomycetota</taxon>
        <taxon>Actinomycetes</taxon>
        <taxon>Micrococcales</taxon>
        <taxon>Brevibacteriaceae</taxon>
        <taxon>Brevibacterium</taxon>
    </lineage>
</organism>
<evidence type="ECO:0000259" key="10">
    <source>
        <dbReference type="PROSITE" id="PS52035"/>
    </source>
</evidence>
<evidence type="ECO:0000256" key="1">
    <source>
        <dbReference type="ARBA" id="ARBA00001947"/>
    </source>
</evidence>
<evidence type="ECO:0000256" key="8">
    <source>
        <dbReference type="PROSITE-ProRule" id="PRU01379"/>
    </source>
</evidence>
<dbReference type="Pfam" id="PF00246">
    <property type="entry name" value="Peptidase_M14"/>
    <property type="match status" value="1"/>
</dbReference>
<feature type="active site" description="Proton donor/acceptor" evidence="8">
    <location>
        <position position="117"/>
    </location>
</feature>
<evidence type="ECO:0000256" key="4">
    <source>
        <dbReference type="ARBA" id="ARBA00022723"/>
    </source>
</evidence>
<evidence type="ECO:0000256" key="7">
    <source>
        <dbReference type="ARBA" id="ARBA00023049"/>
    </source>
</evidence>
<keyword evidence="5" id="KW-0378">Hydrolase</keyword>
<evidence type="ECO:0000313" key="12">
    <source>
        <dbReference type="Proteomes" id="UP000549517"/>
    </source>
</evidence>
<sequence>MLYKGSAPASEPEVAALKKLLEGLYGTYSVETSTPAPKDRNGTYIHLHSYSNLVLYPYGFDNSAKVPNSDALRAGAFRQSHGNDYATGAPGDVLYNASGGDFDWVYRKLGVPGYVYEIGTGEEGGFFPGFQRADNYWKKVGPASASLPRPRTSRTPPRSAEPSPSSRLNVRTTVRSP</sequence>
<feature type="region of interest" description="Disordered" evidence="9">
    <location>
        <begin position="141"/>
        <end position="177"/>
    </location>
</feature>
<dbReference type="GO" id="GO:0008270">
    <property type="term" value="F:zinc ion binding"/>
    <property type="evidence" value="ECO:0007669"/>
    <property type="project" value="InterPro"/>
</dbReference>
<proteinExistence type="inferred from homology"/>
<feature type="domain" description="Peptidase M14" evidence="10">
    <location>
        <begin position="1"/>
        <end position="151"/>
    </location>
</feature>
<comment type="similarity">
    <text evidence="2 8">Belongs to the peptidase M14 family.</text>
</comment>
<dbReference type="InterPro" id="IPR057247">
    <property type="entry name" value="CARBOXYPEPT_ZN_2"/>
</dbReference>
<dbReference type="InterPro" id="IPR000834">
    <property type="entry name" value="Peptidase_M14"/>
</dbReference>
<name>A0A849AZ65_9MICO</name>
<keyword evidence="7" id="KW-0482">Metalloprotease</keyword>
<dbReference type="PANTHER" id="PTHR11705">
    <property type="entry name" value="PROTEASE FAMILY M14 CARBOXYPEPTIDASE A,B"/>
    <property type="match status" value="1"/>
</dbReference>
<evidence type="ECO:0000256" key="3">
    <source>
        <dbReference type="ARBA" id="ARBA00022670"/>
    </source>
</evidence>
<comment type="caution">
    <text evidence="11">The sequence shown here is derived from an EMBL/GenBank/DDBJ whole genome shotgun (WGS) entry which is preliminary data.</text>
</comment>
<evidence type="ECO:0000256" key="6">
    <source>
        <dbReference type="ARBA" id="ARBA00022833"/>
    </source>
</evidence>
<evidence type="ECO:0000313" key="11">
    <source>
        <dbReference type="EMBL" id="NNG79914.1"/>
    </source>
</evidence>
<gene>
    <name evidence="11" type="ORF">HLA91_11125</name>
</gene>
<keyword evidence="4" id="KW-0479">Metal-binding</keyword>